<protein>
    <submittedName>
        <fullName evidence="5">Alanyl-tRNA editing protein Aarsd1-B-like</fullName>
    </submittedName>
</protein>
<dbReference type="PANTHER" id="PTHR43462:SF1">
    <property type="entry name" value="ALANYL-TRNA EDITING PROTEIN AARSD1"/>
    <property type="match status" value="1"/>
</dbReference>
<organism evidence="4 5">
    <name type="scientific">Lingula anatina</name>
    <name type="common">Brachiopod</name>
    <name type="synonym">Lingula unguis</name>
    <dbReference type="NCBI Taxonomy" id="7574"/>
    <lineage>
        <taxon>Eukaryota</taxon>
        <taxon>Metazoa</taxon>
        <taxon>Spiralia</taxon>
        <taxon>Lophotrochozoa</taxon>
        <taxon>Brachiopoda</taxon>
        <taxon>Linguliformea</taxon>
        <taxon>Lingulata</taxon>
        <taxon>Lingulida</taxon>
        <taxon>Linguloidea</taxon>
        <taxon>Lingulidae</taxon>
        <taxon>Lingula</taxon>
    </lineage>
</organism>
<dbReference type="PANTHER" id="PTHR43462">
    <property type="entry name" value="ALANYL-TRNA EDITING PROTEIN"/>
    <property type="match status" value="1"/>
</dbReference>
<dbReference type="InterPro" id="IPR018163">
    <property type="entry name" value="Thr/Ala-tRNA-synth_IIc_edit"/>
</dbReference>
<dbReference type="KEGG" id="lak:106171934"/>
<dbReference type="Gene3D" id="2.40.30.130">
    <property type="match status" value="1"/>
</dbReference>
<dbReference type="SUPFAM" id="SSF55186">
    <property type="entry name" value="ThrRS/AlaRS common domain"/>
    <property type="match status" value="1"/>
</dbReference>
<dbReference type="GeneID" id="106171934"/>
<sequence>MALSCQQDSYLRELSTRVKSCVPARLQTVVNGKKQKLEGFEVVLEDTVLFPEGGGQPDDRGKINSVDVHRVTRRGAEAVHFVQSDLEVNSEVKVTVDWTRRFDHMQQHSAQHLVTAIAEQKYGYKTTSWKTPPLPNTHTHTHTHSCGTHVTNLSHLQAVKLLSVEKGKKGKCNLVFVAGSRVLQYLGRCYQTEKALNSVFKGPPEEYAELADKMQKNLKAAQKNALTLLRDLAVLEAQKFKTNPERDNFFSLHRKEGDNEFMNIIVNEINDENVVLFLTVGDEQGSGMFLLAGPEDTVVTLGPKVSDLLEGKGFGKKGRFQGKANKLINRPKVEELLQEYFRSSGAEK</sequence>
<dbReference type="FunFam" id="2.40.30.130:FF:000003">
    <property type="entry name" value="alanyl-tRNA editing protein Aarsd1"/>
    <property type="match status" value="1"/>
</dbReference>
<evidence type="ECO:0000313" key="4">
    <source>
        <dbReference type="Proteomes" id="UP000085678"/>
    </source>
</evidence>
<dbReference type="FunCoup" id="A0A1S3JBY6">
    <property type="interactions" value="812"/>
</dbReference>
<dbReference type="STRING" id="7574.A0A1S3JBY6"/>
<name>A0A1S3JBY6_LINAN</name>
<keyword evidence="3" id="KW-0175">Coiled coil</keyword>
<keyword evidence="4" id="KW-1185">Reference proteome</keyword>
<keyword evidence="1" id="KW-0479">Metal-binding</keyword>
<dbReference type="GO" id="GO:0002196">
    <property type="term" value="F:Ser-tRNA(Ala) deacylase activity"/>
    <property type="evidence" value="ECO:0007669"/>
    <property type="project" value="TreeGrafter"/>
</dbReference>
<evidence type="ECO:0000256" key="1">
    <source>
        <dbReference type="ARBA" id="ARBA00022723"/>
    </source>
</evidence>
<accession>A0A1S3JBY6</accession>
<evidence type="ECO:0000256" key="2">
    <source>
        <dbReference type="ARBA" id="ARBA00022833"/>
    </source>
</evidence>
<keyword evidence="2" id="KW-0862">Zinc</keyword>
<dbReference type="Proteomes" id="UP000085678">
    <property type="component" value="Unplaced"/>
</dbReference>
<dbReference type="OrthoDB" id="288942at2759"/>
<feature type="coiled-coil region" evidence="3">
    <location>
        <begin position="211"/>
        <end position="238"/>
    </location>
</feature>
<evidence type="ECO:0000256" key="3">
    <source>
        <dbReference type="SAM" id="Coils"/>
    </source>
</evidence>
<dbReference type="GO" id="GO:0046872">
    <property type="term" value="F:metal ion binding"/>
    <property type="evidence" value="ECO:0007669"/>
    <property type="project" value="UniProtKB-KW"/>
</dbReference>
<dbReference type="InParanoid" id="A0A1S3JBY6"/>
<evidence type="ECO:0000313" key="5">
    <source>
        <dbReference type="RefSeq" id="XP_013407920.1"/>
    </source>
</evidence>
<dbReference type="GO" id="GO:0000166">
    <property type="term" value="F:nucleotide binding"/>
    <property type="evidence" value="ECO:0007669"/>
    <property type="project" value="InterPro"/>
</dbReference>
<proteinExistence type="predicted"/>
<dbReference type="InterPro" id="IPR051335">
    <property type="entry name" value="Alanyl-tRNA_Editing_Enzymes"/>
</dbReference>
<dbReference type="AlphaFoldDB" id="A0A1S3JBY6"/>
<dbReference type="RefSeq" id="XP_013407920.1">
    <property type="nucleotide sequence ID" value="XM_013552466.1"/>
</dbReference>
<dbReference type="Gene3D" id="3.30.980.10">
    <property type="entry name" value="Threonyl-trna Synthetase, Chain A, domain 2"/>
    <property type="match status" value="2"/>
</dbReference>
<dbReference type="SUPFAM" id="SSF50447">
    <property type="entry name" value="Translation proteins"/>
    <property type="match status" value="1"/>
</dbReference>
<dbReference type="InterPro" id="IPR009000">
    <property type="entry name" value="Transl_B-barrel_sf"/>
</dbReference>
<reference evidence="5" key="1">
    <citation type="submission" date="2025-08" db="UniProtKB">
        <authorList>
            <consortium name="RefSeq"/>
        </authorList>
    </citation>
    <scope>IDENTIFICATION</scope>
    <source>
        <tissue evidence="5">Gonads</tissue>
    </source>
</reference>
<gene>
    <name evidence="5" type="primary">LOC106171934</name>
</gene>